<evidence type="ECO:0000313" key="3">
    <source>
        <dbReference type="Proteomes" id="UP000276254"/>
    </source>
</evidence>
<dbReference type="KEGG" id="spha:D3Y57_18200"/>
<dbReference type="AlphaFoldDB" id="A0A494TPV1"/>
<dbReference type="RefSeq" id="WP_121154884.1">
    <property type="nucleotide sequence ID" value="NZ_CP032829.1"/>
</dbReference>
<dbReference type="EMBL" id="CP032829">
    <property type="protein sequence ID" value="AYJ87498.1"/>
    <property type="molecule type" value="Genomic_DNA"/>
</dbReference>
<keyword evidence="1" id="KW-0812">Transmembrane</keyword>
<dbReference type="InterPro" id="IPR014345">
    <property type="entry name" value="XrtA_polysacc_chain"/>
</dbReference>
<dbReference type="Proteomes" id="UP000276254">
    <property type="component" value="Chromosome"/>
</dbReference>
<keyword evidence="3" id="KW-1185">Reference proteome</keyword>
<accession>A0A494TPV1</accession>
<dbReference type="PANTHER" id="PTHR32309:SF31">
    <property type="entry name" value="CAPSULAR EXOPOLYSACCHARIDE FAMILY"/>
    <property type="match status" value="1"/>
</dbReference>
<organism evidence="2 3">
    <name type="scientific">Sphingomonas paeninsulae</name>
    <dbReference type="NCBI Taxonomy" id="2319844"/>
    <lineage>
        <taxon>Bacteria</taxon>
        <taxon>Pseudomonadati</taxon>
        <taxon>Pseudomonadota</taxon>
        <taxon>Alphaproteobacteria</taxon>
        <taxon>Sphingomonadales</taxon>
        <taxon>Sphingomonadaceae</taxon>
        <taxon>Sphingomonas</taxon>
    </lineage>
</organism>
<dbReference type="NCBIfam" id="TIGR03007">
    <property type="entry name" value="pepcterm_ChnLen"/>
    <property type="match status" value="1"/>
</dbReference>
<evidence type="ECO:0000313" key="2">
    <source>
        <dbReference type="EMBL" id="AYJ87498.1"/>
    </source>
</evidence>
<reference evidence="2 3" key="1">
    <citation type="submission" date="2018-09" db="EMBL/GenBank/DDBJ databases">
        <title>Sphingomonas peninsula sp. nov., isolated from fildes peninsula, Antarctic soil.</title>
        <authorList>
            <person name="Yingchao G."/>
        </authorList>
    </citation>
    <scope>NUCLEOTIDE SEQUENCE [LARGE SCALE GENOMIC DNA]</scope>
    <source>
        <strain evidence="2 3">YZ-8</strain>
    </source>
</reference>
<keyword evidence="1" id="KW-1133">Transmembrane helix</keyword>
<keyword evidence="1" id="KW-0472">Membrane</keyword>
<protein>
    <submittedName>
        <fullName evidence="2">Chain-length determining protein</fullName>
    </submittedName>
</protein>
<feature type="transmembrane region" description="Helical" evidence="1">
    <location>
        <begin position="483"/>
        <end position="506"/>
    </location>
</feature>
<dbReference type="InterPro" id="IPR050445">
    <property type="entry name" value="Bact_polysacc_biosynth/exp"/>
</dbReference>
<gene>
    <name evidence="2" type="ORF">D3Y57_18200</name>
</gene>
<evidence type="ECO:0000256" key="1">
    <source>
        <dbReference type="SAM" id="Phobius"/>
    </source>
</evidence>
<feature type="transmembrane region" description="Helical" evidence="1">
    <location>
        <begin position="422"/>
        <end position="443"/>
    </location>
</feature>
<feature type="transmembrane region" description="Helical" evidence="1">
    <location>
        <begin position="20"/>
        <end position="40"/>
    </location>
</feature>
<name>A0A494TPV1_SPHPE</name>
<dbReference type="OrthoDB" id="9795292at2"/>
<sequence>MNGLYDELLVALHGIWLRRWLALGVGWAIALVGWTVVGMIPNRYESVSRILIQTNSLLPDKVGITSQDQQQGIESVRQTLLSAVNLQQVVRGTDLAQRAKTDKAVADAAAGLTKNIKIISQQDNLFEISASSGDSSLSDATNAKLSRQIVQKLIDLFVDGNLAGGRMETGQTLTFLNAQLNLRGQQLADAEAKRQQFSEKYMALLPGTGSISDRIDAARTEMSRIDGDLSAAQSGLAAVNGQLAATPAATRTPGTMSAGAVGDGRAAAIQAQIADGQARGWTNAHPDMVALRNQLARTPAGGGGTGSMSAGTSTPNPMYVSLRSMQAEKQAVAGALSSRKAQIQAQINGVLAAQAANPEMAAQQTELDRNYTVLKTQYDKMLADREDVKLRGQVQTQTDAIKFSVIDPPSAPRIPAAPNRPLLLTLVLLVALAGGAGAAFALGQLRKTYATAPRLAAASGLPVLGSIGEVIPQAEKTERRRKLKLFAGGGAALAGVYAILMIVEFIQRSMVA</sequence>
<proteinExistence type="predicted"/>
<dbReference type="PANTHER" id="PTHR32309">
    <property type="entry name" value="TYROSINE-PROTEIN KINASE"/>
    <property type="match status" value="1"/>
</dbReference>